<gene>
    <name evidence="1" type="ORF">VP06_30790</name>
</gene>
<sequence length="294" mass="32204">MHVTEPAYATPDRILEDPGFPAARDVYIDAVLALYEAKPAMLELMLDGGRILVYGIVMALWGGYRDDEAATWPTISRLKRTVGLFGVASPRQIDLIVARFAQAGHLRIAPAPNDRRCRIVLPTPALIEHDRAFIRSHYALLAVLFGCERYALPLAGDLAFLKAMRGAWLETLGAMAREIVIPNPRILRFYAASSGMLMLMRLVRLQHQDPDGWVAVDFTDVGRRFGVSRTHVRTLFKAAAAEGDIEIDAQGRLRALPALVAALDRNIAGRISLLDRSHAAAMAALSASGAMLVI</sequence>
<reference evidence="1 2" key="1">
    <citation type="submission" date="2015-03" db="EMBL/GenBank/DDBJ databases">
        <title>Genome sequencing of Methylobacterium aquaticum DSM16371 type strain.</title>
        <authorList>
            <person name="Chaudhry V."/>
            <person name="Patil P.B."/>
        </authorList>
    </citation>
    <scope>NUCLEOTIDE SEQUENCE [LARGE SCALE GENOMIC DNA]</scope>
    <source>
        <strain evidence="1 2">DSM 16371</strain>
    </source>
</reference>
<name>A0A0J6S1F2_9HYPH</name>
<dbReference type="AlphaFoldDB" id="A0A0J6S1F2"/>
<dbReference type="PATRIC" id="fig|270351.6.peg.4634"/>
<dbReference type="OrthoDB" id="7594252at2"/>
<accession>A0A0J6S1F2</accession>
<dbReference type="RefSeq" id="WP_048467610.1">
    <property type="nucleotide sequence ID" value="NZ_LABX01000308.1"/>
</dbReference>
<comment type="caution">
    <text evidence="1">The sequence shown here is derived from an EMBL/GenBank/DDBJ whole genome shotgun (WGS) entry which is preliminary data.</text>
</comment>
<dbReference type="Proteomes" id="UP000035929">
    <property type="component" value="Unassembled WGS sequence"/>
</dbReference>
<organism evidence="1 2">
    <name type="scientific">Methylobacterium aquaticum</name>
    <dbReference type="NCBI Taxonomy" id="270351"/>
    <lineage>
        <taxon>Bacteria</taxon>
        <taxon>Pseudomonadati</taxon>
        <taxon>Pseudomonadota</taxon>
        <taxon>Alphaproteobacteria</taxon>
        <taxon>Hyphomicrobiales</taxon>
        <taxon>Methylobacteriaceae</taxon>
        <taxon>Methylobacterium</taxon>
    </lineage>
</organism>
<dbReference type="EMBL" id="LABX01000308">
    <property type="protein sequence ID" value="KMO27402.1"/>
    <property type="molecule type" value="Genomic_DNA"/>
</dbReference>
<evidence type="ECO:0000313" key="2">
    <source>
        <dbReference type="Proteomes" id="UP000035929"/>
    </source>
</evidence>
<proteinExistence type="predicted"/>
<protein>
    <submittedName>
        <fullName evidence="1">Uncharacterized protein</fullName>
    </submittedName>
</protein>
<evidence type="ECO:0000313" key="1">
    <source>
        <dbReference type="EMBL" id="KMO27402.1"/>
    </source>
</evidence>